<dbReference type="InterPro" id="IPR036388">
    <property type="entry name" value="WH-like_DNA-bd_sf"/>
</dbReference>
<evidence type="ECO:0000313" key="6">
    <source>
        <dbReference type="Proteomes" id="UP000199202"/>
    </source>
</evidence>
<dbReference type="PANTHER" id="PTHR43537:SF24">
    <property type="entry name" value="GLUCONATE OPERON TRANSCRIPTIONAL REPRESSOR"/>
    <property type="match status" value="1"/>
</dbReference>
<protein>
    <submittedName>
        <fullName evidence="5">DNA-binding transcriptional regulator, GntR family</fullName>
    </submittedName>
</protein>
<proteinExistence type="predicted"/>
<feature type="domain" description="HTH gntR-type" evidence="4">
    <location>
        <begin position="10"/>
        <end position="77"/>
    </location>
</feature>
<dbReference type="PANTHER" id="PTHR43537">
    <property type="entry name" value="TRANSCRIPTIONAL REGULATOR, GNTR FAMILY"/>
    <property type="match status" value="1"/>
</dbReference>
<dbReference type="EMBL" id="FNDJ01000024">
    <property type="protein sequence ID" value="SDL31281.1"/>
    <property type="molecule type" value="Genomic_DNA"/>
</dbReference>
<keyword evidence="6" id="KW-1185">Reference proteome</keyword>
<dbReference type="CDD" id="cd07377">
    <property type="entry name" value="WHTH_GntR"/>
    <property type="match status" value="1"/>
</dbReference>
<dbReference type="Pfam" id="PF00392">
    <property type="entry name" value="GntR"/>
    <property type="match status" value="1"/>
</dbReference>
<evidence type="ECO:0000256" key="1">
    <source>
        <dbReference type="ARBA" id="ARBA00023015"/>
    </source>
</evidence>
<dbReference type="InterPro" id="IPR036390">
    <property type="entry name" value="WH_DNA-bd_sf"/>
</dbReference>
<evidence type="ECO:0000256" key="2">
    <source>
        <dbReference type="ARBA" id="ARBA00023125"/>
    </source>
</evidence>
<dbReference type="Gene3D" id="1.20.120.530">
    <property type="entry name" value="GntR ligand-binding domain-like"/>
    <property type="match status" value="1"/>
</dbReference>
<dbReference type="Pfam" id="PF07729">
    <property type="entry name" value="FCD"/>
    <property type="match status" value="1"/>
</dbReference>
<dbReference type="InterPro" id="IPR008920">
    <property type="entry name" value="TF_FadR/GntR_C"/>
</dbReference>
<dbReference type="Proteomes" id="UP000199202">
    <property type="component" value="Unassembled WGS sequence"/>
</dbReference>
<accession>A0A1G9J1U1</accession>
<keyword evidence="2 5" id="KW-0238">DNA-binding</keyword>
<keyword evidence="1" id="KW-0805">Transcription regulation</keyword>
<sequence length="221" mass="24586">MLFVKPVVRSPLRDQIRQIILDGLIDGRWGPGDRLVERRLATELGVSQAPVREALRELEALRLIESSPNRGSRVRKLTETDLRQVYEVRAGLEETAVRLRRPPVAALRVHVAGLRAAATADSLIDQVRHGVAFHREIVRASGNDVLMSVWESLGVEVWTHLAIRLFRARAVEHATGHDSLVAAFERDDPHVGVLLREHVLGYSSARHLPPPIDLPPPGTVV</sequence>
<dbReference type="Gene3D" id="1.10.10.10">
    <property type="entry name" value="Winged helix-like DNA-binding domain superfamily/Winged helix DNA-binding domain"/>
    <property type="match status" value="1"/>
</dbReference>
<dbReference type="SMART" id="SM00345">
    <property type="entry name" value="HTH_GNTR"/>
    <property type="match status" value="1"/>
</dbReference>
<dbReference type="OrthoDB" id="3356395at2"/>
<dbReference type="InterPro" id="IPR011711">
    <property type="entry name" value="GntR_C"/>
</dbReference>
<dbReference type="GO" id="GO:0003700">
    <property type="term" value="F:DNA-binding transcription factor activity"/>
    <property type="evidence" value="ECO:0007669"/>
    <property type="project" value="InterPro"/>
</dbReference>
<dbReference type="GO" id="GO:0003677">
    <property type="term" value="F:DNA binding"/>
    <property type="evidence" value="ECO:0007669"/>
    <property type="project" value="UniProtKB-KW"/>
</dbReference>
<reference evidence="5 6" key="1">
    <citation type="submission" date="2016-10" db="EMBL/GenBank/DDBJ databases">
        <authorList>
            <person name="de Groot N.N."/>
        </authorList>
    </citation>
    <scope>NUCLEOTIDE SEQUENCE [LARGE SCALE GENOMIC DNA]</scope>
    <source>
        <strain evidence="5 6">CGMCC 4.6533</strain>
    </source>
</reference>
<organism evidence="5 6">
    <name type="scientific">Nonomuraea jiangxiensis</name>
    <dbReference type="NCBI Taxonomy" id="633440"/>
    <lineage>
        <taxon>Bacteria</taxon>
        <taxon>Bacillati</taxon>
        <taxon>Actinomycetota</taxon>
        <taxon>Actinomycetes</taxon>
        <taxon>Streptosporangiales</taxon>
        <taxon>Streptosporangiaceae</taxon>
        <taxon>Nonomuraea</taxon>
    </lineage>
</organism>
<dbReference type="SUPFAM" id="SSF48008">
    <property type="entry name" value="GntR ligand-binding domain-like"/>
    <property type="match status" value="1"/>
</dbReference>
<dbReference type="STRING" id="633440.SAMN05421869_124114"/>
<dbReference type="InterPro" id="IPR000524">
    <property type="entry name" value="Tscrpt_reg_HTH_GntR"/>
</dbReference>
<name>A0A1G9J1U1_9ACTN</name>
<dbReference type="PROSITE" id="PS50949">
    <property type="entry name" value="HTH_GNTR"/>
    <property type="match status" value="1"/>
</dbReference>
<gene>
    <name evidence="5" type="ORF">SAMN05421869_124114</name>
</gene>
<evidence type="ECO:0000259" key="4">
    <source>
        <dbReference type="PROSITE" id="PS50949"/>
    </source>
</evidence>
<evidence type="ECO:0000313" key="5">
    <source>
        <dbReference type="EMBL" id="SDL31281.1"/>
    </source>
</evidence>
<keyword evidence="3" id="KW-0804">Transcription</keyword>
<dbReference type="AlphaFoldDB" id="A0A1G9J1U1"/>
<dbReference type="SUPFAM" id="SSF46785">
    <property type="entry name" value="Winged helix' DNA-binding domain"/>
    <property type="match status" value="1"/>
</dbReference>
<dbReference type="SMART" id="SM00895">
    <property type="entry name" value="FCD"/>
    <property type="match status" value="1"/>
</dbReference>
<evidence type="ECO:0000256" key="3">
    <source>
        <dbReference type="ARBA" id="ARBA00023163"/>
    </source>
</evidence>